<dbReference type="AlphaFoldDB" id="A0A5S6QMU7"/>
<reference evidence="2" key="1">
    <citation type="submission" date="2019-12" db="UniProtKB">
        <authorList>
            <consortium name="WormBaseParasite"/>
        </authorList>
    </citation>
    <scope>IDENTIFICATION</scope>
</reference>
<dbReference type="WBParaSite" id="TMUE_2000008182.1">
    <property type="protein sequence ID" value="TMUE_2000008182.1"/>
    <property type="gene ID" value="WBGene00289025"/>
</dbReference>
<organism evidence="1 2">
    <name type="scientific">Trichuris muris</name>
    <name type="common">Mouse whipworm</name>
    <dbReference type="NCBI Taxonomy" id="70415"/>
    <lineage>
        <taxon>Eukaryota</taxon>
        <taxon>Metazoa</taxon>
        <taxon>Ecdysozoa</taxon>
        <taxon>Nematoda</taxon>
        <taxon>Enoplea</taxon>
        <taxon>Dorylaimia</taxon>
        <taxon>Trichinellida</taxon>
        <taxon>Trichuridae</taxon>
        <taxon>Trichuris</taxon>
    </lineage>
</organism>
<name>A0A5S6QMU7_TRIMR</name>
<protein>
    <submittedName>
        <fullName evidence="2">Uncharacterized protein</fullName>
    </submittedName>
</protein>
<keyword evidence="1" id="KW-1185">Reference proteome</keyword>
<accession>A0A5S6QMU7</accession>
<dbReference type="Proteomes" id="UP000046395">
    <property type="component" value="Unassembled WGS sequence"/>
</dbReference>
<evidence type="ECO:0000313" key="1">
    <source>
        <dbReference type="Proteomes" id="UP000046395"/>
    </source>
</evidence>
<sequence length="227" mass="25391">MSCLDSSTLDYRRQLLWSGSFHQEGCRLISTEDVALLDRGAGASKGGALQNTLRTESLRCQHGLFAGFEETSKEMRRVSVQHSANAKLEERASDLKEFCPEIKFLEESGKRLSGIQLSVKSSEQLVDKLIKQAQARSERTQAALRLAEKGTHIFKQLIEQQAKTLQQRFDNERYKTGLLSGAVRFHLSDLEGRLTPESTAPCELEQAAAILDHPGCLCRPGFLLEQR</sequence>
<proteinExistence type="predicted"/>
<evidence type="ECO:0000313" key="2">
    <source>
        <dbReference type="WBParaSite" id="TMUE_2000008182.1"/>
    </source>
</evidence>